<accession>A0A2A9ER59</accession>
<dbReference type="PRINTS" id="PR00038">
    <property type="entry name" value="HTHLUXR"/>
</dbReference>
<sequence>MGRDELLGQARAAHADRRWLTAFDAFQAAESAAPLGPEDLGLMAECAHLLHRLDDFFAVRELAYHRELDTGDPVAAATSAFWIGAQHLHEGEIAQGTGWMQRAFRLAATVKQDDRLRGYLSFASSFRAEAAGDLDAAARIADEAVEAAQRCDDADLTALALHQAGLLHLRAGRLDKGRALLDEAMVVVTADHATPMVTGIVYCGVIAGCWSVYDIGRAHEWTDALTGWCAAQPELGSFVGECRVRRAELRLLHGEWGEAMAELGGMEDDVDRQSAALAIYVRGDLERLQGRWEDAERSFATAARLGQEPQPGLALLRLARGSTQAAAAMVRRSLTETAEPDRRVAVLAAAVEVLLAVGDEAGATAAATELDTLAGRQDSDVVRAVAAQARARLAVGTGHPERAGEPVRTALETWLRVGAPYEEARARRLLEAACRALGDTESAAREERTAREIFERLGARPDLDALDHHARQTLSAREVEVLRLVATGATNRAIAAELYLSERTVDRHVSNILSKLGVASRSAATARAGEWHLV</sequence>
<feature type="domain" description="HTH luxR-type" evidence="2">
    <location>
        <begin position="467"/>
        <end position="532"/>
    </location>
</feature>
<dbReference type="InterPro" id="IPR000792">
    <property type="entry name" value="Tscrpt_reg_LuxR_C"/>
</dbReference>
<evidence type="ECO:0000313" key="3">
    <source>
        <dbReference type="EMBL" id="PFG41076.1"/>
    </source>
</evidence>
<protein>
    <submittedName>
        <fullName evidence="3">LuxR family transcriptional regulator</fullName>
    </submittedName>
</protein>
<dbReference type="OrthoDB" id="27092at2"/>
<dbReference type="Pfam" id="PF00196">
    <property type="entry name" value="GerE"/>
    <property type="match status" value="1"/>
</dbReference>
<comment type="caution">
    <text evidence="3">The sequence shown here is derived from an EMBL/GenBank/DDBJ whole genome shotgun (WGS) entry which is preliminary data.</text>
</comment>
<proteinExistence type="predicted"/>
<dbReference type="SUPFAM" id="SSF48452">
    <property type="entry name" value="TPR-like"/>
    <property type="match status" value="3"/>
</dbReference>
<dbReference type="SMART" id="SM00421">
    <property type="entry name" value="HTH_LUXR"/>
    <property type="match status" value="1"/>
</dbReference>
<evidence type="ECO:0000313" key="4">
    <source>
        <dbReference type="Proteomes" id="UP000222106"/>
    </source>
</evidence>
<reference evidence="3 4" key="1">
    <citation type="submission" date="2017-10" db="EMBL/GenBank/DDBJ databases">
        <title>Sequencing the genomes of 1000 actinobacteria strains.</title>
        <authorList>
            <person name="Klenk H.-P."/>
        </authorList>
    </citation>
    <scope>NUCLEOTIDE SEQUENCE [LARGE SCALE GENOMIC DNA]</scope>
    <source>
        <strain evidence="3 4">DSM 21838</strain>
    </source>
</reference>
<dbReference type="PANTHER" id="PTHR43214">
    <property type="entry name" value="TWO-COMPONENT RESPONSE REGULATOR"/>
    <property type="match status" value="1"/>
</dbReference>
<dbReference type="Gene3D" id="1.25.40.10">
    <property type="entry name" value="Tetratricopeptide repeat domain"/>
    <property type="match status" value="1"/>
</dbReference>
<dbReference type="InterPro" id="IPR016032">
    <property type="entry name" value="Sig_transdc_resp-reg_C-effctor"/>
</dbReference>
<keyword evidence="1" id="KW-0238">DNA-binding</keyword>
<dbReference type="PROSITE" id="PS00622">
    <property type="entry name" value="HTH_LUXR_1"/>
    <property type="match status" value="1"/>
</dbReference>
<organism evidence="3 4">
    <name type="scientific">Georgenia soli</name>
    <dbReference type="NCBI Taxonomy" id="638953"/>
    <lineage>
        <taxon>Bacteria</taxon>
        <taxon>Bacillati</taxon>
        <taxon>Actinomycetota</taxon>
        <taxon>Actinomycetes</taxon>
        <taxon>Micrococcales</taxon>
        <taxon>Bogoriellaceae</taxon>
        <taxon>Georgenia</taxon>
    </lineage>
</organism>
<evidence type="ECO:0000259" key="2">
    <source>
        <dbReference type="PROSITE" id="PS50043"/>
    </source>
</evidence>
<name>A0A2A9ER59_9MICO</name>
<dbReference type="Proteomes" id="UP000222106">
    <property type="component" value="Unassembled WGS sequence"/>
</dbReference>
<gene>
    <name evidence="3" type="ORF">ATJ97_3622</name>
</gene>
<dbReference type="InterPro" id="IPR039420">
    <property type="entry name" value="WalR-like"/>
</dbReference>
<dbReference type="EMBL" id="PDJI01000004">
    <property type="protein sequence ID" value="PFG41076.1"/>
    <property type="molecule type" value="Genomic_DNA"/>
</dbReference>
<dbReference type="AlphaFoldDB" id="A0A2A9ER59"/>
<dbReference type="RefSeq" id="WP_098484891.1">
    <property type="nucleotide sequence ID" value="NZ_PDJI01000004.1"/>
</dbReference>
<dbReference type="GO" id="GO:0006355">
    <property type="term" value="P:regulation of DNA-templated transcription"/>
    <property type="evidence" value="ECO:0007669"/>
    <property type="project" value="InterPro"/>
</dbReference>
<keyword evidence="4" id="KW-1185">Reference proteome</keyword>
<dbReference type="InterPro" id="IPR036388">
    <property type="entry name" value="WH-like_DNA-bd_sf"/>
</dbReference>
<dbReference type="SUPFAM" id="SSF46894">
    <property type="entry name" value="C-terminal effector domain of the bipartite response regulators"/>
    <property type="match status" value="1"/>
</dbReference>
<dbReference type="InterPro" id="IPR011990">
    <property type="entry name" value="TPR-like_helical_dom_sf"/>
</dbReference>
<dbReference type="GO" id="GO:0003677">
    <property type="term" value="F:DNA binding"/>
    <property type="evidence" value="ECO:0007669"/>
    <property type="project" value="UniProtKB-KW"/>
</dbReference>
<dbReference type="CDD" id="cd06170">
    <property type="entry name" value="LuxR_C_like"/>
    <property type="match status" value="1"/>
</dbReference>
<dbReference type="Gene3D" id="1.10.10.10">
    <property type="entry name" value="Winged helix-like DNA-binding domain superfamily/Winged helix DNA-binding domain"/>
    <property type="match status" value="1"/>
</dbReference>
<evidence type="ECO:0000256" key="1">
    <source>
        <dbReference type="ARBA" id="ARBA00023125"/>
    </source>
</evidence>
<dbReference type="PROSITE" id="PS50043">
    <property type="entry name" value="HTH_LUXR_2"/>
    <property type="match status" value="1"/>
</dbReference>